<dbReference type="Gene3D" id="3.40.30.10">
    <property type="entry name" value="Glutaredoxin"/>
    <property type="match status" value="1"/>
</dbReference>
<evidence type="ECO:0000313" key="4">
    <source>
        <dbReference type="EMBL" id="TNV85524.1"/>
    </source>
</evidence>
<name>A0A8J8P485_HALGN</name>
<keyword evidence="1" id="KW-1133">Transmembrane helix</keyword>
<reference evidence="4" key="1">
    <citation type="submission" date="2019-06" db="EMBL/GenBank/DDBJ databases">
        <authorList>
            <person name="Zheng W."/>
        </authorList>
    </citation>
    <scope>NUCLEOTIDE SEQUENCE</scope>
    <source>
        <strain evidence="4">QDHG01</strain>
    </source>
</reference>
<feature type="transmembrane region" description="Helical" evidence="1">
    <location>
        <begin position="228"/>
        <end position="251"/>
    </location>
</feature>
<keyword evidence="5" id="KW-1185">Reference proteome</keyword>
<organism evidence="4 5">
    <name type="scientific">Halteria grandinella</name>
    <dbReference type="NCBI Taxonomy" id="5974"/>
    <lineage>
        <taxon>Eukaryota</taxon>
        <taxon>Sar</taxon>
        <taxon>Alveolata</taxon>
        <taxon>Ciliophora</taxon>
        <taxon>Intramacronucleata</taxon>
        <taxon>Spirotrichea</taxon>
        <taxon>Stichotrichia</taxon>
        <taxon>Sporadotrichida</taxon>
        <taxon>Halteriidae</taxon>
        <taxon>Halteria</taxon>
    </lineage>
</organism>
<proteinExistence type="predicted"/>
<dbReference type="OrthoDB" id="427280at2759"/>
<evidence type="ECO:0000256" key="1">
    <source>
        <dbReference type="SAM" id="Phobius"/>
    </source>
</evidence>
<dbReference type="InterPro" id="IPR017937">
    <property type="entry name" value="Thioredoxin_CS"/>
</dbReference>
<comment type="caution">
    <text evidence="4">The sequence shown here is derived from an EMBL/GenBank/DDBJ whole genome shotgun (WGS) entry which is preliminary data.</text>
</comment>
<evidence type="ECO:0000256" key="2">
    <source>
        <dbReference type="SAM" id="SignalP"/>
    </source>
</evidence>
<dbReference type="CDD" id="cd02961">
    <property type="entry name" value="PDI_a_family"/>
    <property type="match status" value="1"/>
</dbReference>
<sequence>MKILLLLVWLLILQSVSGQGLPDGWHLNIKAPSITSYDSMISHCQSESKNKHIFLDFFTPGCPYCYQFMDDFNRLHDYLLQTYGEQQIAIFKVNGWETAILSQAFRVPYYPFFLYIAPNTPSCAPSSYFNNDQRTFETMLQWMIESAGHNLVKKERPIEGEKYYDFQIGERDKSVQSDGILISKFNKVIRDFNHRQQRLDELIDNFTIALKGQDMNDNIVKIGAEQNIVGYFVAGLVVGALIASILMSALLKKIKQSIAK</sequence>
<feature type="chain" id="PRO_5035157443" description="Thioredoxin domain-containing protein" evidence="2">
    <location>
        <begin position="19"/>
        <end position="260"/>
    </location>
</feature>
<dbReference type="PROSITE" id="PS51352">
    <property type="entry name" value="THIOREDOXIN_2"/>
    <property type="match status" value="1"/>
</dbReference>
<gene>
    <name evidence="4" type="ORF">FGO68_gene1018</name>
</gene>
<keyword evidence="1" id="KW-0472">Membrane</keyword>
<dbReference type="EMBL" id="RRYP01001761">
    <property type="protein sequence ID" value="TNV85524.1"/>
    <property type="molecule type" value="Genomic_DNA"/>
</dbReference>
<keyword evidence="2" id="KW-0732">Signal</keyword>
<dbReference type="InterPro" id="IPR013766">
    <property type="entry name" value="Thioredoxin_domain"/>
</dbReference>
<feature type="signal peptide" evidence="2">
    <location>
        <begin position="1"/>
        <end position="18"/>
    </location>
</feature>
<evidence type="ECO:0000259" key="3">
    <source>
        <dbReference type="PROSITE" id="PS51352"/>
    </source>
</evidence>
<feature type="domain" description="Thioredoxin" evidence="3">
    <location>
        <begin position="10"/>
        <end position="148"/>
    </location>
</feature>
<accession>A0A8J8P485</accession>
<keyword evidence="1" id="KW-0812">Transmembrane</keyword>
<protein>
    <recommendedName>
        <fullName evidence="3">Thioredoxin domain-containing protein</fullName>
    </recommendedName>
</protein>
<dbReference type="PROSITE" id="PS00194">
    <property type="entry name" value="THIOREDOXIN_1"/>
    <property type="match status" value="1"/>
</dbReference>
<evidence type="ECO:0000313" key="5">
    <source>
        <dbReference type="Proteomes" id="UP000785679"/>
    </source>
</evidence>
<dbReference type="AlphaFoldDB" id="A0A8J8P485"/>
<dbReference type="SUPFAM" id="SSF52833">
    <property type="entry name" value="Thioredoxin-like"/>
    <property type="match status" value="1"/>
</dbReference>
<dbReference type="Proteomes" id="UP000785679">
    <property type="component" value="Unassembled WGS sequence"/>
</dbReference>
<dbReference type="InterPro" id="IPR036249">
    <property type="entry name" value="Thioredoxin-like_sf"/>
</dbReference>